<organism evidence="7 8">
    <name type="scientific">Acetobacter suratthaniensis</name>
    <dbReference type="NCBI Taxonomy" id="1502841"/>
    <lineage>
        <taxon>Bacteria</taxon>
        <taxon>Pseudomonadati</taxon>
        <taxon>Pseudomonadota</taxon>
        <taxon>Alphaproteobacteria</taxon>
        <taxon>Acetobacterales</taxon>
        <taxon>Acetobacteraceae</taxon>
        <taxon>Acetobacter</taxon>
    </lineage>
</organism>
<evidence type="ECO:0000256" key="1">
    <source>
        <dbReference type="ARBA" id="ARBA00004141"/>
    </source>
</evidence>
<evidence type="ECO:0000313" key="8">
    <source>
        <dbReference type="Proteomes" id="UP000664399"/>
    </source>
</evidence>
<dbReference type="InterPro" id="IPR050367">
    <property type="entry name" value="APC_superfamily"/>
</dbReference>
<dbReference type="PANTHER" id="PTHR42770">
    <property type="entry name" value="AMINO ACID TRANSPORTER-RELATED"/>
    <property type="match status" value="1"/>
</dbReference>
<gene>
    <name evidence="7" type="ORF">J2D75_05680</name>
</gene>
<evidence type="ECO:0000259" key="6">
    <source>
        <dbReference type="Pfam" id="PF00324"/>
    </source>
</evidence>
<sequence length="485" mass="50664">MAQSSSVKQIEADAPAGRLKGGLGPIGIAMMVVATAAPLTVMVGVSPLIIGSGNGVAAPLDALAVGGVMLLFSIGFVAMSRYINNAGAFYAYILKGMGTMMGLGAASLAVLSYTLILIALEAYIGVVLQNTVEDFLHVHAAWWLYALAIVLLVGILGYRNVEVSAKVLGIALILEIGVIVLLDLTILTKGGESGLPVTPFHVSEMLSGSPGLGVLFSIFGFIGFESTVVYREEASRPERSIPLATYIAVGFISLLYFVSFYCEIAGVGADTVKETASSHMDTLYLDLVTTYLGQILHDVAQILLVTSLFAVVISIHNIVARYKYVLGGCGVLSEHLAKVHTDHASPYVASVVQTAVSFIVLCAAVLFGFDPVTQIYALGAAAGTLGYMVIVALASFAIILFFARNKSSAGAWKTIIAPGLAFIGLSAFLFVALSNLPALTGSDGNMVNTLIVVVLCVAFMLGAGGGLIMKLKAPVRFGAIRLQLE</sequence>
<feature type="transmembrane region" description="Helical" evidence="5">
    <location>
        <begin position="347"/>
        <end position="369"/>
    </location>
</feature>
<protein>
    <submittedName>
        <fullName evidence="7">APC family permease</fullName>
    </submittedName>
</protein>
<dbReference type="InterPro" id="IPR004841">
    <property type="entry name" value="AA-permease/SLC12A_dom"/>
</dbReference>
<reference evidence="7 8" key="1">
    <citation type="submission" date="2021-03" db="EMBL/GenBank/DDBJ databases">
        <title>The complete genome sequence of Acetobacter suratthaniensis TBRC 1719.</title>
        <authorList>
            <person name="Charoenyingcharoen P."/>
            <person name="Yukphan P."/>
        </authorList>
    </citation>
    <scope>NUCLEOTIDE SEQUENCE [LARGE SCALE GENOMIC DNA]</scope>
    <source>
        <strain evidence="7 8">TBRC 1719</strain>
    </source>
</reference>
<evidence type="ECO:0000256" key="5">
    <source>
        <dbReference type="SAM" id="Phobius"/>
    </source>
</evidence>
<keyword evidence="8" id="KW-1185">Reference proteome</keyword>
<feature type="transmembrane region" description="Helical" evidence="5">
    <location>
        <begin position="140"/>
        <end position="158"/>
    </location>
</feature>
<dbReference type="PIRSF" id="PIRSF006060">
    <property type="entry name" value="AA_transporter"/>
    <property type="match status" value="1"/>
</dbReference>
<feature type="domain" description="Amino acid permease/ SLC12A" evidence="6">
    <location>
        <begin position="28"/>
        <end position="457"/>
    </location>
</feature>
<feature type="transmembrane region" description="Helical" evidence="5">
    <location>
        <begin position="28"/>
        <end position="50"/>
    </location>
</feature>
<evidence type="ECO:0000256" key="3">
    <source>
        <dbReference type="ARBA" id="ARBA00022989"/>
    </source>
</evidence>
<evidence type="ECO:0000313" key="7">
    <source>
        <dbReference type="EMBL" id="MBO1327966.1"/>
    </source>
</evidence>
<dbReference type="Proteomes" id="UP000664399">
    <property type="component" value="Unassembled WGS sequence"/>
</dbReference>
<feature type="transmembrane region" description="Helical" evidence="5">
    <location>
        <begin position="241"/>
        <end position="261"/>
    </location>
</feature>
<accession>A0ABS3LK37</accession>
<dbReference type="Gene3D" id="1.20.1740.10">
    <property type="entry name" value="Amino acid/polyamine transporter I"/>
    <property type="match status" value="1"/>
</dbReference>
<comment type="subcellular location">
    <subcellularLocation>
        <location evidence="1">Membrane</location>
        <topology evidence="1">Multi-pass membrane protein</topology>
    </subcellularLocation>
</comment>
<feature type="transmembrane region" description="Helical" evidence="5">
    <location>
        <begin position="375"/>
        <end position="403"/>
    </location>
</feature>
<dbReference type="PANTHER" id="PTHR42770:SF16">
    <property type="entry name" value="AMINO ACID PERMEASE"/>
    <property type="match status" value="1"/>
</dbReference>
<feature type="transmembrane region" description="Helical" evidence="5">
    <location>
        <begin position="299"/>
        <end position="319"/>
    </location>
</feature>
<proteinExistence type="predicted"/>
<name>A0ABS3LK37_9PROT</name>
<evidence type="ECO:0000256" key="2">
    <source>
        <dbReference type="ARBA" id="ARBA00022692"/>
    </source>
</evidence>
<keyword evidence="2 5" id="KW-0812">Transmembrane</keyword>
<dbReference type="Pfam" id="PF00324">
    <property type="entry name" value="AA_permease"/>
    <property type="match status" value="1"/>
</dbReference>
<feature type="transmembrane region" description="Helical" evidence="5">
    <location>
        <begin position="103"/>
        <end position="128"/>
    </location>
</feature>
<keyword evidence="4 5" id="KW-0472">Membrane</keyword>
<keyword evidence="3 5" id="KW-1133">Transmembrane helix</keyword>
<feature type="transmembrane region" description="Helical" evidence="5">
    <location>
        <begin position="446"/>
        <end position="468"/>
    </location>
</feature>
<feature type="transmembrane region" description="Helical" evidence="5">
    <location>
        <begin position="62"/>
        <end position="83"/>
    </location>
</feature>
<feature type="transmembrane region" description="Helical" evidence="5">
    <location>
        <begin position="415"/>
        <end position="434"/>
    </location>
</feature>
<dbReference type="RefSeq" id="WP_207853768.1">
    <property type="nucleotide sequence ID" value="NZ_JAFVMG010000003.1"/>
</dbReference>
<evidence type="ECO:0000256" key="4">
    <source>
        <dbReference type="ARBA" id="ARBA00023136"/>
    </source>
</evidence>
<dbReference type="EMBL" id="JAFVMG010000003">
    <property type="protein sequence ID" value="MBO1327966.1"/>
    <property type="molecule type" value="Genomic_DNA"/>
</dbReference>
<comment type="caution">
    <text evidence="7">The sequence shown here is derived from an EMBL/GenBank/DDBJ whole genome shotgun (WGS) entry which is preliminary data.</text>
</comment>
<feature type="transmembrane region" description="Helical" evidence="5">
    <location>
        <begin position="167"/>
        <end position="188"/>
    </location>
</feature>
<feature type="transmembrane region" description="Helical" evidence="5">
    <location>
        <begin position="208"/>
        <end position="229"/>
    </location>
</feature>